<dbReference type="EMBL" id="CP158375">
    <property type="protein sequence ID" value="XDO95616.1"/>
    <property type="molecule type" value="Genomic_DNA"/>
</dbReference>
<dbReference type="AlphaFoldDB" id="A0AB39KQN2"/>
<name>A0AB39KQN2_9CAUL</name>
<sequence>MLTIALLAAVAGQPAYQPAENNRPVPACIARQVIPAVQKTPDQRLRASRLGELPNGVMELTVDRRVDGCPAPVIVRNDAERNLRTRR</sequence>
<gene>
    <name evidence="1" type="ORF">ABOZ73_12470</name>
</gene>
<proteinExistence type="predicted"/>
<protein>
    <submittedName>
        <fullName evidence="1">Uncharacterized protein</fullName>
    </submittedName>
</protein>
<evidence type="ECO:0000313" key="1">
    <source>
        <dbReference type="EMBL" id="XDO95616.1"/>
    </source>
</evidence>
<organism evidence="1">
    <name type="scientific">Caulobacter sp. 73W</name>
    <dbReference type="NCBI Taxonomy" id="3161137"/>
    <lineage>
        <taxon>Bacteria</taxon>
        <taxon>Pseudomonadati</taxon>
        <taxon>Pseudomonadota</taxon>
        <taxon>Alphaproteobacteria</taxon>
        <taxon>Caulobacterales</taxon>
        <taxon>Caulobacteraceae</taxon>
        <taxon>Caulobacter</taxon>
    </lineage>
</organism>
<dbReference type="RefSeq" id="WP_369058463.1">
    <property type="nucleotide sequence ID" value="NZ_CP158375.1"/>
</dbReference>
<reference evidence="1" key="1">
    <citation type="submission" date="2024-06" db="EMBL/GenBank/DDBJ databases">
        <title>Caulobacter inopinatus, sp. nov.</title>
        <authorList>
            <person name="Donachie S.P."/>
        </authorList>
    </citation>
    <scope>NUCLEOTIDE SEQUENCE</scope>
    <source>
        <strain evidence="1">73W</strain>
    </source>
</reference>
<accession>A0AB39KQN2</accession>